<dbReference type="Proteomes" id="UP000054683">
    <property type="component" value="Unassembled WGS sequence"/>
</dbReference>
<dbReference type="Pfam" id="PF12770">
    <property type="entry name" value="CHAT"/>
    <property type="match status" value="1"/>
</dbReference>
<dbReference type="Gene3D" id="3.40.50.2300">
    <property type="match status" value="1"/>
</dbReference>
<reference evidence="2 3" key="1">
    <citation type="submission" date="2016-01" db="EMBL/GenBank/DDBJ databases">
        <authorList>
            <person name="Oliw E.H."/>
        </authorList>
    </citation>
    <scope>NUCLEOTIDE SEQUENCE [LARGE SCALE GENOMIC DNA]</scope>
    <source>
        <strain evidence="2">LMG 27134</strain>
    </source>
</reference>
<name>A0A158JH22_9BURK</name>
<sequence length="546" mass="60111">MSTLSEQAVEIALITDDNGTAELIDSAREDLTHHMGDHEELKRFIGSHVTRWASAATAESKLAAMEKDENPELIILDILIRKETRGGNPGNGMAGIALLDWLGKEKPDVPVIVLGAQGVEGLEGRLLDRSHIASLSIGNSDLNGAFVKALSSLTSSAGSSRRRITVRVGHYNARYSIRDGYRKFKSGSLPYANHEFLEELGRRTDAFKPSDPRWQEIVRELGDAVFSSVIAGTIGPHILTQMRQRAPGGGKSPSNVDLRFEIFVPRNELAMFFGVPFELAKPPEDIDNYLCTRVPMARRMRFEDEDEEDEDEDIGLGSDLMPPLYRKMRMLFINASFEGTAVAQHEVTGDRIRLEVGRLENTAAELRTVREFATAEGGDVLESPTVLGGGSSRTSADKLLHQIEDQVTTGKFDIVHFAGHSVTLPNGGGTFLILPGKSGEGIAVSVREIAEWIRQGGSDLVFVLSSCSGSSLRTAIETMRAGAKAALGFRWDVNDRACVEYFRRFYTEYLRHKKTLPEAYCEACRRISLSQRGVPIWASAVAVMRD</sequence>
<protein>
    <submittedName>
        <fullName evidence="2">CHAT domain protein</fullName>
    </submittedName>
</protein>
<dbReference type="InterPro" id="IPR024983">
    <property type="entry name" value="CHAT_dom"/>
</dbReference>
<organism evidence="2 3">
    <name type="scientific">Caballeronia udeis</name>
    <dbReference type="NCBI Taxonomy" id="1232866"/>
    <lineage>
        <taxon>Bacteria</taxon>
        <taxon>Pseudomonadati</taxon>
        <taxon>Pseudomonadota</taxon>
        <taxon>Betaproteobacteria</taxon>
        <taxon>Burkholderiales</taxon>
        <taxon>Burkholderiaceae</taxon>
        <taxon>Caballeronia</taxon>
    </lineage>
</organism>
<evidence type="ECO:0000313" key="2">
    <source>
        <dbReference type="EMBL" id="SAL68167.1"/>
    </source>
</evidence>
<proteinExistence type="predicted"/>
<dbReference type="EMBL" id="FCOK02000090">
    <property type="protein sequence ID" value="SAL68167.1"/>
    <property type="molecule type" value="Genomic_DNA"/>
</dbReference>
<evidence type="ECO:0000313" key="3">
    <source>
        <dbReference type="Proteomes" id="UP000054683"/>
    </source>
</evidence>
<accession>A0A158JH22</accession>
<gene>
    <name evidence="2" type="ORF">AWB69_07961</name>
</gene>
<dbReference type="RefSeq" id="WP_062092075.1">
    <property type="nucleotide sequence ID" value="NZ_FCOK02000090.1"/>
</dbReference>
<feature type="domain" description="CHAT" evidence="1">
    <location>
        <begin position="275"/>
        <end position="541"/>
    </location>
</feature>
<evidence type="ECO:0000259" key="1">
    <source>
        <dbReference type="Pfam" id="PF12770"/>
    </source>
</evidence>
<dbReference type="AlphaFoldDB" id="A0A158JH22"/>
<dbReference type="OrthoDB" id="8645740at2"/>